<protein>
    <recommendedName>
        <fullName evidence="3">RRM domain-containing protein</fullName>
    </recommendedName>
</protein>
<evidence type="ECO:0000259" key="3">
    <source>
        <dbReference type="PROSITE" id="PS50102"/>
    </source>
</evidence>
<keyword evidence="1" id="KW-0694">RNA-binding</keyword>
<feature type="region of interest" description="Disordered" evidence="2">
    <location>
        <begin position="396"/>
        <end position="434"/>
    </location>
</feature>
<organism evidence="4 5">
    <name type="scientific">Brassica napus</name>
    <name type="common">Rape</name>
    <dbReference type="NCBI Taxonomy" id="3708"/>
    <lineage>
        <taxon>Eukaryota</taxon>
        <taxon>Viridiplantae</taxon>
        <taxon>Streptophyta</taxon>
        <taxon>Embryophyta</taxon>
        <taxon>Tracheophyta</taxon>
        <taxon>Spermatophyta</taxon>
        <taxon>Magnoliopsida</taxon>
        <taxon>eudicotyledons</taxon>
        <taxon>Gunneridae</taxon>
        <taxon>Pentapetalae</taxon>
        <taxon>rosids</taxon>
        <taxon>malvids</taxon>
        <taxon>Brassicales</taxon>
        <taxon>Brassicaceae</taxon>
        <taxon>Brassiceae</taxon>
        <taxon>Brassica</taxon>
    </lineage>
</organism>
<feature type="region of interest" description="Disordered" evidence="2">
    <location>
        <begin position="185"/>
        <end position="363"/>
    </location>
</feature>
<feature type="compositionally biased region" description="Basic residues" evidence="2">
    <location>
        <begin position="234"/>
        <end position="254"/>
    </location>
</feature>
<evidence type="ECO:0000256" key="1">
    <source>
        <dbReference type="PROSITE-ProRule" id="PRU00176"/>
    </source>
</evidence>
<feature type="compositionally biased region" description="Basic and acidic residues" evidence="2">
    <location>
        <begin position="185"/>
        <end position="203"/>
    </location>
</feature>
<dbReference type="InterPro" id="IPR050441">
    <property type="entry name" value="RBM"/>
</dbReference>
<comment type="caution">
    <text evidence="4">The sequence shown here is derived from an EMBL/GenBank/DDBJ whole genome shotgun (WGS) entry which is preliminary data.</text>
</comment>
<name>A0ABQ8C9S5_BRANA</name>
<dbReference type="InterPro" id="IPR012677">
    <property type="entry name" value="Nucleotide-bd_a/b_plait_sf"/>
</dbReference>
<feature type="non-terminal residue" evidence="4">
    <location>
        <position position="1"/>
    </location>
</feature>
<feature type="compositionally biased region" description="Polar residues" evidence="2">
    <location>
        <begin position="258"/>
        <end position="269"/>
    </location>
</feature>
<dbReference type="SUPFAM" id="SSF54928">
    <property type="entry name" value="RNA-binding domain, RBD"/>
    <property type="match status" value="2"/>
</dbReference>
<feature type="compositionally biased region" description="Basic residues" evidence="2">
    <location>
        <begin position="603"/>
        <end position="634"/>
    </location>
</feature>
<dbReference type="EMBL" id="JAGKQM010000008">
    <property type="protein sequence ID" value="KAH0913829.1"/>
    <property type="molecule type" value="Genomic_DNA"/>
</dbReference>
<sequence length="669" mass="76931">PPVLIKRGFNPLLQSIEQSFAVPFVVTTDLRSPMLFPKALAFVVSCLLNVQPFVISCLRSFTDREVEMRVRSYTPSPSPSPPPRGHGRRGRSPSPTPRGGPYRDLSATLFVRNLSHDCRQKDLRRSFGQFGPLKDINLPRDYYSGYPRGFGFVEFEDRDDAAEAKYQMDGNLLLGRELSVVFAEDKRKKPTEMRAGQRGDGRSIRSRYYSRSPRSSRSPPPPRRSGDHYSPPSTRHHHSRKEGYDRRRRRRRSYSRSPTSNGSRGRSATSKSCSLSRSPPRRSISRSPSRNRSPSTGRRRRSNTPLPASRNRSPRPRRRRRNTPLPARRNRSPSHRRRRSNTPVPARSRAAHVGSSRSKRVQEARDFNRRFNPNLLQSIEQSFAVPFVVTTDLRSPRGTAMRGRSYTLSPSPPRGHGRRGRSPSPSPRGGGRYRARSSLFVCQLSRDCREGDLRKSFKQFGPLKDIHLPRDHRTGYQRRFGFVQFEDPADAAEAKDHMDGYVLLGRKMAVEFAENNRKTPTKMRAKQRGDGRFRDRRRSSPRYHSRSPMSSRSPSPYRRRHSSRRKEGYDRRRRSYSRSPASNGSRGRSASPATSKSRSISRSPRRSISRSPRRRSISRSPRRNKSSSLRRRRSNTPIPASRNRSRRPRRIRSKTPVPPARSRSPRGEQ</sequence>
<evidence type="ECO:0000313" key="4">
    <source>
        <dbReference type="EMBL" id="KAH0913829.1"/>
    </source>
</evidence>
<evidence type="ECO:0000256" key="2">
    <source>
        <dbReference type="SAM" id="MobiDB-lite"/>
    </source>
</evidence>
<feature type="domain" description="RRM" evidence="3">
    <location>
        <begin position="437"/>
        <end position="515"/>
    </location>
</feature>
<feature type="compositionally biased region" description="Low complexity" evidence="2">
    <location>
        <begin position="285"/>
        <end position="296"/>
    </location>
</feature>
<feature type="compositionally biased region" description="Low complexity" evidence="2">
    <location>
        <begin position="206"/>
        <end position="217"/>
    </location>
</feature>
<gene>
    <name evidence="4" type="ORF">HID58_028275</name>
</gene>
<evidence type="ECO:0000313" key="5">
    <source>
        <dbReference type="Proteomes" id="UP000824890"/>
    </source>
</evidence>
<dbReference type="Pfam" id="PF00076">
    <property type="entry name" value="RRM_1"/>
    <property type="match status" value="2"/>
</dbReference>
<feature type="compositionally biased region" description="Basic residues" evidence="2">
    <location>
        <begin position="643"/>
        <end position="653"/>
    </location>
</feature>
<feature type="region of interest" description="Disordered" evidence="2">
    <location>
        <begin position="69"/>
        <end position="103"/>
    </location>
</feature>
<feature type="domain" description="RRM" evidence="3">
    <location>
        <begin position="107"/>
        <end position="185"/>
    </location>
</feature>
<dbReference type="InterPro" id="IPR035979">
    <property type="entry name" value="RBD_domain_sf"/>
</dbReference>
<feature type="compositionally biased region" description="Low complexity" evidence="2">
    <location>
        <begin position="588"/>
        <end position="602"/>
    </location>
</feature>
<feature type="region of interest" description="Disordered" evidence="2">
    <location>
        <begin position="514"/>
        <end position="669"/>
    </location>
</feature>
<dbReference type="PANTHER" id="PTHR48034">
    <property type="entry name" value="TRANSFORMER-2 SEX-DETERMINING PROTEIN-RELATED"/>
    <property type="match status" value="1"/>
</dbReference>
<feature type="compositionally biased region" description="Basic residues" evidence="2">
    <location>
        <begin position="312"/>
        <end position="340"/>
    </location>
</feature>
<dbReference type="Gene3D" id="3.30.70.330">
    <property type="match status" value="2"/>
</dbReference>
<proteinExistence type="predicted"/>
<feature type="compositionally biased region" description="Low complexity" evidence="2">
    <location>
        <begin position="546"/>
        <end position="556"/>
    </location>
</feature>
<accession>A0ABQ8C9S5</accession>
<feature type="compositionally biased region" description="Basic residues" evidence="2">
    <location>
        <begin position="534"/>
        <end position="545"/>
    </location>
</feature>
<dbReference type="SMART" id="SM00360">
    <property type="entry name" value="RRM"/>
    <property type="match status" value="2"/>
</dbReference>
<dbReference type="InterPro" id="IPR000504">
    <property type="entry name" value="RRM_dom"/>
</dbReference>
<reference evidence="4 5" key="1">
    <citation type="submission" date="2021-05" db="EMBL/GenBank/DDBJ databases">
        <title>Genome Assembly of Synthetic Allotetraploid Brassica napus Reveals Homoeologous Exchanges between Subgenomes.</title>
        <authorList>
            <person name="Davis J.T."/>
        </authorList>
    </citation>
    <scope>NUCLEOTIDE SEQUENCE [LARGE SCALE GENOMIC DNA]</scope>
    <source>
        <strain evidence="5">cv. Da-Ae</strain>
        <tissue evidence="4">Seedling</tissue>
    </source>
</reference>
<dbReference type="Proteomes" id="UP000824890">
    <property type="component" value="Unassembled WGS sequence"/>
</dbReference>
<dbReference type="PROSITE" id="PS50102">
    <property type="entry name" value="RRM"/>
    <property type="match status" value="2"/>
</dbReference>
<keyword evidence="5" id="KW-1185">Reference proteome</keyword>